<gene>
    <name evidence="2" type="ORF">GCM10023092_13570</name>
</gene>
<dbReference type="EMBL" id="BAABEZ010000022">
    <property type="protein sequence ID" value="GAA4453364.1"/>
    <property type="molecule type" value="Genomic_DNA"/>
</dbReference>
<dbReference type="PROSITE" id="PS51257">
    <property type="entry name" value="PROKAR_LIPOPROTEIN"/>
    <property type="match status" value="1"/>
</dbReference>
<dbReference type="Proteomes" id="UP001501410">
    <property type="component" value="Unassembled WGS sequence"/>
</dbReference>
<dbReference type="SUPFAM" id="SSF63829">
    <property type="entry name" value="Calcium-dependent phosphotriesterase"/>
    <property type="match status" value="1"/>
</dbReference>
<dbReference type="PANTHER" id="PTHR35340">
    <property type="entry name" value="PQQ ENZYME REPEAT PROTEIN-RELATED"/>
    <property type="match status" value="1"/>
</dbReference>
<name>A0ABP8MRR1_9BACT</name>
<dbReference type="Pfam" id="PF17425">
    <property type="entry name" value="Arylsulfotran_N"/>
    <property type="match status" value="1"/>
</dbReference>
<proteinExistence type="predicted"/>
<organism evidence="2 3">
    <name type="scientific">Rurimicrobium arvi</name>
    <dbReference type="NCBI Taxonomy" id="2049916"/>
    <lineage>
        <taxon>Bacteria</taxon>
        <taxon>Pseudomonadati</taxon>
        <taxon>Bacteroidota</taxon>
        <taxon>Chitinophagia</taxon>
        <taxon>Chitinophagales</taxon>
        <taxon>Chitinophagaceae</taxon>
        <taxon>Rurimicrobium</taxon>
    </lineage>
</organism>
<dbReference type="InterPro" id="IPR038477">
    <property type="entry name" value="ASST_N_sf"/>
</dbReference>
<comment type="caution">
    <text evidence="2">The sequence shown here is derived from an EMBL/GenBank/DDBJ whole genome shotgun (WGS) entry which is preliminary data.</text>
</comment>
<accession>A0ABP8MRR1</accession>
<dbReference type="PANTHER" id="PTHR35340:SF10">
    <property type="entry name" value="CYTOPLASMIC PROTEIN"/>
    <property type="match status" value="1"/>
</dbReference>
<evidence type="ECO:0000313" key="2">
    <source>
        <dbReference type="EMBL" id="GAA4453364.1"/>
    </source>
</evidence>
<protein>
    <recommendedName>
        <fullName evidence="1">Arylsulfotransferase N-terminal domain-containing protein</fullName>
    </recommendedName>
</protein>
<evidence type="ECO:0000259" key="1">
    <source>
        <dbReference type="Pfam" id="PF17425"/>
    </source>
</evidence>
<dbReference type="InterPro" id="IPR035391">
    <property type="entry name" value="Arylsulfotran_N"/>
</dbReference>
<dbReference type="Gene3D" id="2.60.40.3100">
    <property type="entry name" value="Arylsulphate sulphotransferase monomer, N-terminal domain"/>
    <property type="match status" value="1"/>
</dbReference>
<dbReference type="InterPro" id="IPR053143">
    <property type="entry name" value="Arylsulfate_ST"/>
</dbReference>
<dbReference type="RefSeq" id="WP_344824405.1">
    <property type="nucleotide sequence ID" value="NZ_BAABEZ010000022.1"/>
</dbReference>
<feature type="domain" description="Arylsulfotransferase N-terminal" evidence="1">
    <location>
        <begin position="47"/>
        <end position="119"/>
    </location>
</feature>
<evidence type="ECO:0000313" key="3">
    <source>
        <dbReference type="Proteomes" id="UP001501410"/>
    </source>
</evidence>
<reference evidence="3" key="1">
    <citation type="journal article" date="2019" name="Int. J. Syst. Evol. Microbiol.">
        <title>The Global Catalogue of Microorganisms (GCM) 10K type strain sequencing project: providing services to taxonomists for standard genome sequencing and annotation.</title>
        <authorList>
            <consortium name="The Broad Institute Genomics Platform"/>
            <consortium name="The Broad Institute Genome Sequencing Center for Infectious Disease"/>
            <person name="Wu L."/>
            <person name="Ma J."/>
        </authorList>
    </citation>
    <scope>NUCLEOTIDE SEQUENCE [LARGE SCALE GENOMIC DNA]</scope>
    <source>
        <strain evidence="3">JCM 31921</strain>
    </source>
</reference>
<dbReference type="InterPro" id="IPR010262">
    <property type="entry name" value="Arylsulfotransferase_bact"/>
</dbReference>
<sequence>MNSQKSLWGALLCAVSFSACQKGSDNRSLIQGNGDRFTQTEITDQKVVLNPGGYAPLSCSIDLKTNKLTRATIRVAGKHGSNSDVVKVFDELDSVHHLNVLGLYAAYQNTVELDLYDIDNHLLGKSAVWVQTEAAPTVLPEITINKSSAAQRPGMNLVSYWGKNETRNGQVPFIFDEYGDLRWYLDFNSHPVLKNLVYDDGMERLRNGNWYFGDISSGQIYEVDMMGNILNTWPLQANGYTFHHQVYEKPNGNFLVTVTKNGLATVEDHIIEIERNTKAIVNVWDLRRSLQPSRSTLTADISDWIHVNAVWYDETDNTILVSGRTQGVVKLDQGNHVVWILGPHRGWGIAGDGTDLSTKLLTPLDAAGNKITDTSVLNGWTNDAGFEWNWYQHAIKKNQAGHYTMFDNGDNRNFSGFGTYSRALEFAIDPVNRTVKQVWSYGKSRGAETFSRIVSDVDFYPDVNHVIFSPGASVGVVGYYGKIVELDYNSQAVLFEATLRLAGNLTIITHHRTERLSLYP</sequence>
<keyword evidence="3" id="KW-1185">Reference proteome</keyword>
<dbReference type="Pfam" id="PF05935">
    <property type="entry name" value="Arylsulfotrans"/>
    <property type="match status" value="1"/>
</dbReference>